<gene>
    <name evidence="10" type="ORF">KL86APRO_11449</name>
</gene>
<dbReference type="Gene3D" id="2.60.98.20">
    <property type="entry name" value="Flagellar hook protein FlgE"/>
    <property type="match status" value="1"/>
</dbReference>
<evidence type="ECO:0000313" key="10">
    <source>
        <dbReference type="EMBL" id="SBW01530.1"/>
    </source>
</evidence>
<organism evidence="10">
    <name type="scientific">uncultured Alphaproteobacteria bacterium</name>
    <dbReference type="NCBI Taxonomy" id="91750"/>
    <lineage>
        <taxon>Bacteria</taxon>
        <taxon>Pseudomonadati</taxon>
        <taxon>Pseudomonadota</taxon>
        <taxon>Alphaproteobacteria</taxon>
        <taxon>environmental samples</taxon>
    </lineage>
</organism>
<dbReference type="InterPro" id="IPR053967">
    <property type="entry name" value="LlgE_F_G-like_D1"/>
</dbReference>
<dbReference type="GO" id="GO:0071978">
    <property type="term" value="P:bacterial-type flagellum-dependent swarming motility"/>
    <property type="evidence" value="ECO:0007669"/>
    <property type="project" value="TreeGrafter"/>
</dbReference>
<dbReference type="InterPro" id="IPR010930">
    <property type="entry name" value="Flg_bb/hook_C_dom"/>
</dbReference>
<accession>A0A212JQ55</accession>
<dbReference type="GO" id="GO:0009424">
    <property type="term" value="C:bacterial-type flagellum hook"/>
    <property type="evidence" value="ECO:0007669"/>
    <property type="project" value="TreeGrafter"/>
</dbReference>
<evidence type="ECO:0000256" key="3">
    <source>
        <dbReference type="ARBA" id="ARBA00019015"/>
    </source>
</evidence>
<dbReference type="Pfam" id="PF00460">
    <property type="entry name" value="Flg_bb_rod"/>
    <property type="match status" value="1"/>
</dbReference>
<evidence type="ECO:0000259" key="8">
    <source>
        <dbReference type="Pfam" id="PF07559"/>
    </source>
</evidence>
<keyword evidence="4 5" id="KW-0975">Bacterial flagellum</keyword>
<dbReference type="InterPro" id="IPR011491">
    <property type="entry name" value="FlgE_D2"/>
</dbReference>
<dbReference type="InterPro" id="IPR001444">
    <property type="entry name" value="Flag_bb_rod_N"/>
</dbReference>
<evidence type="ECO:0000256" key="1">
    <source>
        <dbReference type="ARBA" id="ARBA00004117"/>
    </source>
</evidence>
<keyword evidence="10" id="KW-0966">Cell projection</keyword>
<dbReference type="Pfam" id="PF22692">
    <property type="entry name" value="LlgE_F_G_D1"/>
    <property type="match status" value="1"/>
</dbReference>
<dbReference type="GO" id="GO:0009425">
    <property type="term" value="C:bacterial-type flagellum basal body"/>
    <property type="evidence" value="ECO:0007669"/>
    <property type="project" value="UniProtKB-SubCell"/>
</dbReference>
<dbReference type="InterPro" id="IPR037058">
    <property type="entry name" value="Falgellar_hook_FlgE_sf"/>
</dbReference>
<dbReference type="InterPro" id="IPR020013">
    <property type="entry name" value="Flagellar_FlgE/F/G"/>
</dbReference>
<evidence type="ECO:0000259" key="7">
    <source>
        <dbReference type="Pfam" id="PF06429"/>
    </source>
</evidence>
<feature type="domain" description="Flagellar hook protein FlgE/F/G-like D1" evidence="9">
    <location>
        <begin position="86"/>
        <end position="132"/>
    </location>
</feature>
<evidence type="ECO:0000259" key="6">
    <source>
        <dbReference type="Pfam" id="PF00460"/>
    </source>
</evidence>
<dbReference type="AlphaFoldDB" id="A0A212JQ55"/>
<evidence type="ECO:0000259" key="9">
    <source>
        <dbReference type="Pfam" id="PF22692"/>
    </source>
</evidence>
<sequence>MSLYGALFSGVSGLSAQSSAMGAIADNITNVNTIGYKGTTVNFRTLVTKQTSLTTYSAGGAQPKPRANIDIQGLLSATSSSTDLGISGQGFFIVNEAANPGSGNVWGYTRAGSFKLDDNGYLTNVSGYYLQAWPLMTYDGSQTASLVKVGDNTFMKAYQDQYGVTTYVNDNVIDSRNLKPINLNEIGGTATATQNVRIGANLPSSDPIFDPSNAGKGGRHALATLIYDSLGNSHNLNMQFTKTSSNSWGLDIEMPSGAATATTYGSREVTTDSGEQDVYAARGQIEFSKIPSVGEAITIDDGTGPKTFEFTSGGAPTIPGAIAVNINTATSISDAVSALKNRIDANLRDSGRFVANGTKLDIIQSAAGDKVEVDLSNCLSSPQSQCNPNATTGIPTGKYTVKAIDPALKNTARLDFSAIPTDNQTMTINGVTFEFDSNGSGASAAGNVVVNINGLTNPAEVVAQLKVAIDANLAEPNRFVASGRTLNILQSNTGANISYNASGVTGVTGSRSVAGTTVPIVDTTAPADQISNSFTFNGIANAENGYMVPAVRFNADGTPKYFNVDSVDIEWANGAEDMEPAVKNGQNVDLGIDLFFGNTSTADGLTHLSGTFSPNYITQDGAKFGNFAGVSIGADGIVTALFDNGETRPVAQVPLATFVNPNGMEARTGNTWIETDNSGQPTVRTAGQGGAGTVNAASLEASTVDLGTEFTNMITTQRAYSAAAKVITSADEMLDELVRIKR</sequence>
<dbReference type="EMBL" id="FLUO01000001">
    <property type="protein sequence ID" value="SBW01530.1"/>
    <property type="molecule type" value="Genomic_DNA"/>
</dbReference>
<keyword evidence="10" id="KW-0969">Cilium</keyword>
<keyword evidence="10" id="KW-0282">Flagellum</keyword>
<dbReference type="Pfam" id="PF07559">
    <property type="entry name" value="FlgE_D2"/>
    <property type="match status" value="1"/>
</dbReference>
<comment type="function">
    <text evidence="5">A flexible structure which links the flagellar filament to the drive apparatus in the basal body.</text>
</comment>
<comment type="subcellular location">
    <subcellularLocation>
        <location evidence="1 5">Bacterial flagellum basal body</location>
    </subcellularLocation>
</comment>
<comment type="similarity">
    <text evidence="2 5">Belongs to the flagella basal body rod proteins family.</text>
</comment>
<protein>
    <recommendedName>
        <fullName evidence="3 5">Flagellar hook protein FlgE</fullName>
    </recommendedName>
</protein>
<feature type="domain" description="Flagellar basal body rod protein N-terminal" evidence="6">
    <location>
        <begin position="10"/>
        <end position="37"/>
    </location>
</feature>
<reference evidence="10" key="1">
    <citation type="submission" date="2016-04" db="EMBL/GenBank/DDBJ databases">
        <authorList>
            <person name="Evans L.H."/>
            <person name="Alamgir A."/>
            <person name="Owens N."/>
            <person name="Weber N.D."/>
            <person name="Virtaneva K."/>
            <person name="Barbian K."/>
            <person name="Babar A."/>
            <person name="Rosenke K."/>
        </authorList>
    </citation>
    <scope>NUCLEOTIDE SEQUENCE</scope>
    <source>
        <strain evidence="10">86</strain>
    </source>
</reference>
<name>A0A212JQ55_9PROT</name>
<dbReference type="SUPFAM" id="SSF117143">
    <property type="entry name" value="Flagellar hook protein flgE"/>
    <property type="match status" value="1"/>
</dbReference>
<evidence type="ECO:0000256" key="5">
    <source>
        <dbReference type="RuleBase" id="RU362116"/>
    </source>
</evidence>
<feature type="domain" description="Flagellar basal-body/hook protein C-terminal" evidence="7">
    <location>
        <begin position="698"/>
        <end position="739"/>
    </location>
</feature>
<feature type="domain" description="Flagellar hook protein FlgE D2" evidence="8">
    <location>
        <begin position="208"/>
        <end position="335"/>
    </location>
</feature>
<dbReference type="PANTHER" id="PTHR30435:SF1">
    <property type="entry name" value="FLAGELLAR HOOK PROTEIN FLGE"/>
    <property type="match status" value="1"/>
</dbReference>
<evidence type="ECO:0000256" key="4">
    <source>
        <dbReference type="ARBA" id="ARBA00023143"/>
    </source>
</evidence>
<proteinExistence type="inferred from homology"/>
<dbReference type="NCBIfam" id="TIGR03506">
    <property type="entry name" value="FlgEFG_subfam"/>
    <property type="match status" value="2"/>
</dbReference>
<dbReference type="GO" id="GO:0005829">
    <property type="term" value="C:cytosol"/>
    <property type="evidence" value="ECO:0007669"/>
    <property type="project" value="TreeGrafter"/>
</dbReference>
<evidence type="ECO:0000256" key="2">
    <source>
        <dbReference type="ARBA" id="ARBA00009677"/>
    </source>
</evidence>
<dbReference type="Pfam" id="PF06429">
    <property type="entry name" value="Flg_bbr_C"/>
    <property type="match status" value="1"/>
</dbReference>
<dbReference type="PANTHER" id="PTHR30435">
    <property type="entry name" value="FLAGELLAR PROTEIN"/>
    <property type="match status" value="1"/>
</dbReference>
<dbReference type="InterPro" id="IPR037925">
    <property type="entry name" value="FlgE/F/G-like"/>
</dbReference>